<name>A0A1W6P0Q2_9RHOB</name>
<dbReference type="InterPro" id="IPR051534">
    <property type="entry name" value="CBASS_pafABC_assoc_protein"/>
</dbReference>
<accession>A0A1W6P0Q2</accession>
<evidence type="ECO:0000313" key="3">
    <source>
        <dbReference type="Proteomes" id="UP000242447"/>
    </source>
</evidence>
<proteinExistence type="predicted"/>
<dbReference type="InterPro" id="IPR036388">
    <property type="entry name" value="WH-like_DNA-bd_sf"/>
</dbReference>
<dbReference type="KEGG" id="kro:BVG79_01637"/>
<gene>
    <name evidence="2" type="ORF">BVG79_01637</name>
</gene>
<sequence length="228" mass="24448">MESPKNERLFAILQRLRTLAPAAPAVTAQALATENRVTLRTIYRDIAALIASGVPVRGTPGQGYRVDSGHVTLPPMNLSLAEVEALHIGLTILGEADDPALRSAARGLSAKIDAALAADLRDADRGWALAGPGITAPVAGDAPDAARGFHDLPLLRSAIARRQKVAITTAAASPPAIVRPLRIDYWGRIWTLTCWSETEARQINLRTDHILTIRILPQLFSPENTPIT</sequence>
<dbReference type="Pfam" id="PF08279">
    <property type="entry name" value="HTH_11"/>
    <property type="match status" value="1"/>
</dbReference>
<dbReference type="PANTHER" id="PTHR34580:SF3">
    <property type="entry name" value="PROTEIN PAFB"/>
    <property type="match status" value="1"/>
</dbReference>
<feature type="domain" description="Helix-turn-helix type 11" evidence="1">
    <location>
        <begin position="8"/>
        <end position="65"/>
    </location>
</feature>
<dbReference type="Proteomes" id="UP000242447">
    <property type="component" value="Chromosome"/>
</dbReference>
<dbReference type="STRING" id="92947.BVG79_01637"/>
<evidence type="ECO:0000259" key="1">
    <source>
        <dbReference type="Pfam" id="PF08279"/>
    </source>
</evidence>
<dbReference type="PANTHER" id="PTHR34580">
    <property type="match status" value="1"/>
</dbReference>
<dbReference type="AlphaFoldDB" id="A0A1W6P0Q2"/>
<dbReference type="Gene3D" id="1.10.10.10">
    <property type="entry name" value="Winged helix-like DNA-binding domain superfamily/Winged helix DNA-binding domain"/>
    <property type="match status" value="1"/>
</dbReference>
<dbReference type="OrthoDB" id="9807255at2"/>
<dbReference type="EMBL" id="CP019937">
    <property type="protein sequence ID" value="ARO14981.1"/>
    <property type="molecule type" value="Genomic_DNA"/>
</dbReference>
<protein>
    <submittedName>
        <fullName evidence="2">Helix-turn-helix domain containing protein, type 11</fullName>
    </submittedName>
</protein>
<dbReference type="SUPFAM" id="SSF46785">
    <property type="entry name" value="Winged helix' DNA-binding domain"/>
    <property type="match status" value="1"/>
</dbReference>
<dbReference type="RefSeq" id="WP_085786437.1">
    <property type="nucleotide sequence ID" value="NZ_CP019937.1"/>
</dbReference>
<organism evidence="2 3">
    <name type="scientific">Ketogulonicigenium robustum</name>
    <dbReference type="NCBI Taxonomy" id="92947"/>
    <lineage>
        <taxon>Bacteria</taxon>
        <taxon>Pseudomonadati</taxon>
        <taxon>Pseudomonadota</taxon>
        <taxon>Alphaproteobacteria</taxon>
        <taxon>Rhodobacterales</taxon>
        <taxon>Roseobacteraceae</taxon>
        <taxon>Ketogulonicigenium</taxon>
    </lineage>
</organism>
<evidence type="ECO:0000313" key="2">
    <source>
        <dbReference type="EMBL" id="ARO14981.1"/>
    </source>
</evidence>
<reference evidence="2 3" key="1">
    <citation type="submission" date="2017-02" db="EMBL/GenBank/DDBJ databases">
        <title>Ketogulonicigenium robustum SPU B003 Genome sequencing and assembly.</title>
        <authorList>
            <person name="Li Y."/>
            <person name="Liu L."/>
            <person name="Wang C."/>
            <person name="Zhang M."/>
            <person name="Zhang T."/>
            <person name="Zhang Y."/>
        </authorList>
    </citation>
    <scope>NUCLEOTIDE SEQUENCE [LARGE SCALE GENOMIC DNA]</scope>
    <source>
        <strain evidence="2 3">SPU_B003</strain>
    </source>
</reference>
<dbReference type="InterPro" id="IPR013196">
    <property type="entry name" value="HTH_11"/>
</dbReference>
<keyword evidence="3" id="KW-1185">Reference proteome</keyword>
<dbReference type="InterPro" id="IPR036390">
    <property type="entry name" value="WH_DNA-bd_sf"/>
</dbReference>